<dbReference type="Proteomes" id="UP000183994">
    <property type="component" value="Unassembled WGS sequence"/>
</dbReference>
<evidence type="ECO:0008006" key="3">
    <source>
        <dbReference type="Google" id="ProtNLM"/>
    </source>
</evidence>
<sequence>MTEDQSMIGQRHCPFCAKKAGIRIIYGSPPIAVYLLHLKGEVILGECRRNKSSPDWHCKACGRRWNERTGAIVHPSNG</sequence>
<organism evidence="1 2">
    <name type="scientific">Desulfatibacillum alkenivorans DSM 16219</name>
    <dbReference type="NCBI Taxonomy" id="1121393"/>
    <lineage>
        <taxon>Bacteria</taxon>
        <taxon>Pseudomonadati</taxon>
        <taxon>Thermodesulfobacteriota</taxon>
        <taxon>Desulfobacteria</taxon>
        <taxon>Desulfobacterales</taxon>
        <taxon>Desulfatibacillaceae</taxon>
        <taxon>Desulfatibacillum</taxon>
    </lineage>
</organism>
<evidence type="ECO:0000313" key="1">
    <source>
        <dbReference type="EMBL" id="SHI56428.1"/>
    </source>
</evidence>
<evidence type="ECO:0000313" key="2">
    <source>
        <dbReference type="Proteomes" id="UP000183994"/>
    </source>
</evidence>
<gene>
    <name evidence="1" type="ORF">SAMN02745216_00159</name>
</gene>
<dbReference type="EMBL" id="FQZU01000001">
    <property type="protein sequence ID" value="SHI56428.1"/>
    <property type="molecule type" value="Genomic_DNA"/>
</dbReference>
<protein>
    <recommendedName>
        <fullName evidence="3">C2H2-type domain-containing protein</fullName>
    </recommendedName>
</protein>
<proteinExistence type="predicted"/>
<accession>A0A1M6C6T9</accession>
<keyword evidence="2" id="KW-1185">Reference proteome</keyword>
<dbReference type="RefSeq" id="WP_139264570.1">
    <property type="nucleotide sequence ID" value="NZ_FQZU01000001.1"/>
</dbReference>
<dbReference type="AlphaFoldDB" id="A0A1M6C6T9"/>
<dbReference type="OrthoDB" id="5373176at2"/>
<name>A0A1M6C6T9_9BACT</name>
<reference evidence="2" key="1">
    <citation type="submission" date="2016-11" db="EMBL/GenBank/DDBJ databases">
        <authorList>
            <person name="Varghese N."/>
            <person name="Submissions S."/>
        </authorList>
    </citation>
    <scope>NUCLEOTIDE SEQUENCE [LARGE SCALE GENOMIC DNA]</scope>
    <source>
        <strain evidence="2">DSM 16219</strain>
    </source>
</reference>